<dbReference type="Proteomes" id="UP000267821">
    <property type="component" value="Unassembled WGS sequence"/>
</dbReference>
<protein>
    <submittedName>
        <fullName evidence="2">Uncharacterized protein</fullName>
    </submittedName>
</protein>
<keyword evidence="3" id="KW-1185">Reference proteome</keyword>
<gene>
    <name evidence="2" type="ORF">L211DRAFT_841708</name>
</gene>
<evidence type="ECO:0000313" key="2">
    <source>
        <dbReference type="EMBL" id="RPB20488.1"/>
    </source>
</evidence>
<name>A0A3N4LFK9_9PEZI</name>
<proteinExistence type="predicted"/>
<sequence>MSAHDEVDFHPEYCEEESNMTVYEYQYDAGEEESDEGGPSFPNDEERILKIYLHFHLKPSTRYYSLEFRSNDHDPIDQNNNRLLFVWGDVYGLPLWSIPTTISTKEPGCLEYFDSTRLSEVVIRILMQTIEALNKNTDSEWAVLGMRFGNHSVAFVLEKHVSAWSGVGGTPIPDGVVRQVLLLTQDPERCDSKLGIVEENIPSEKVASEGAARGPGRGRRPTPI</sequence>
<dbReference type="InParanoid" id="A0A3N4LFK9"/>
<accession>A0A3N4LFK9</accession>
<feature type="region of interest" description="Disordered" evidence="1">
    <location>
        <begin position="205"/>
        <end position="224"/>
    </location>
</feature>
<dbReference type="OrthoDB" id="10301564at2759"/>
<reference evidence="2 3" key="1">
    <citation type="journal article" date="2018" name="Nat. Ecol. Evol.">
        <title>Pezizomycetes genomes reveal the molecular basis of ectomycorrhizal truffle lifestyle.</title>
        <authorList>
            <person name="Murat C."/>
            <person name="Payen T."/>
            <person name="Noel B."/>
            <person name="Kuo A."/>
            <person name="Morin E."/>
            <person name="Chen J."/>
            <person name="Kohler A."/>
            <person name="Krizsan K."/>
            <person name="Balestrini R."/>
            <person name="Da Silva C."/>
            <person name="Montanini B."/>
            <person name="Hainaut M."/>
            <person name="Levati E."/>
            <person name="Barry K.W."/>
            <person name="Belfiori B."/>
            <person name="Cichocki N."/>
            <person name="Clum A."/>
            <person name="Dockter R.B."/>
            <person name="Fauchery L."/>
            <person name="Guy J."/>
            <person name="Iotti M."/>
            <person name="Le Tacon F."/>
            <person name="Lindquist E.A."/>
            <person name="Lipzen A."/>
            <person name="Malagnac F."/>
            <person name="Mello A."/>
            <person name="Molinier V."/>
            <person name="Miyauchi S."/>
            <person name="Poulain J."/>
            <person name="Riccioni C."/>
            <person name="Rubini A."/>
            <person name="Sitrit Y."/>
            <person name="Splivallo R."/>
            <person name="Traeger S."/>
            <person name="Wang M."/>
            <person name="Zifcakova L."/>
            <person name="Wipf D."/>
            <person name="Zambonelli A."/>
            <person name="Paolocci F."/>
            <person name="Nowrousian M."/>
            <person name="Ottonello S."/>
            <person name="Baldrian P."/>
            <person name="Spatafora J.W."/>
            <person name="Henrissat B."/>
            <person name="Nagy L.G."/>
            <person name="Aury J.M."/>
            <person name="Wincker P."/>
            <person name="Grigoriev I.V."/>
            <person name="Bonfante P."/>
            <person name="Martin F.M."/>
        </authorList>
    </citation>
    <scope>NUCLEOTIDE SEQUENCE [LARGE SCALE GENOMIC DNA]</scope>
    <source>
        <strain evidence="2 3">ATCC MYA-4762</strain>
    </source>
</reference>
<evidence type="ECO:0000313" key="3">
    <source>
        <dbReference type="Proteomes" id="UP000267821"/>
    </source>
</evidence>
<evidence type="ECO:0000256" key="1">
    <source>
        <dbReference type="SAM" id="MobiDB-lite"/>
    </source>
</evidence>
<dbReference type="AlphaFoldDB" id="A0A3N4LFK9"/>
<organism evidence="2 3">
    <name type="scientific">Terfezia boudieri ATCC MYA-4762</name>
    <dbReference type="NCBI Taxonomy" id="1051890"/>
    <lineage>
        <taxon>Eukaryota</taxon>
        <taxon>Fungi</taxon>
        <taxon>Dikarya</taxon>
        <taxon>Ascomycota</taxon>
        <taxon>Pezizomycotina</taxon>
        <taxon>Pezizomycetes</taxon>
        <taxon>Pezizales</taxon>
        <taxon>Pezizaceae</taxon>
        <taxon>Terfezia</taxon>
    </lineage>
</organism>
<dbReference type="EMBL" id="ML121571">
    <property type="protein sequence ID" value="RPB20488.1"/>
    <property type="molecule type" value="Genomic_DNA"/>
</dbReference>